<dbReference type="InterPro" id="IPR016169">
    <property type="entry name" value="FAD-bd_PCMH_sub2"/>
</dbReference>
<evidence type="ECO:0000256" key="2">
    <source>
        <dbReference type="ARBA" id="ARBA00004191"/>
    </source>
</evidence>
<reference evidence="15 16" key="1">
    <citation type="journal article" date="2021" name="Commun. Biol.">
        <title>The genome of Shorea leprosula (Dipterocarpaceae) highlights the ecological relevance of drought in aseasonal tropical rainforests.</title>
        <authorList>
            <person name="Ng K.K.S."/>
            <person name="Kobayashi M.J."/>
            <person name="Fawcett J.A."/>
            <person name="Hatakeyama M."/>
            <person name="Paape T."/>
            <person name="Ng C.H."/>
            <person name="Ang C.C."/>
            <person name="Tnah L.H."/>
            <person name="Lee C.T."/>
            <person name="Nishiyama T."/>
            <person name="Sese J."/>
            <person name="O'Brien M.J."/>
            <person name="Copetti D."/>
            <person name="Mohd Noor M.I."/>
            <person name="Ong R.C."/>
            <person name="Putra M."/>
            <person name="Sireger I.Z."/>
            <person name="Indrioko S."/>
            <person name="Kosugi Y."/>
            <person name="Izuno A."/>
            <person name="Isagi Y."/>
            <person name="Lee S.L."/>
            <person name="Shimizu K.K."/>
        </authorList>
    </citation>
    <scope>NUCLEOTIDE SEQUENCE [LARGE SCALE GENOMIC DNA]</scope>
    <source>
        <strain evidence="15">214</strain>
    </source>
</reference>
<evidence type="ECO:0000256" key="1">
    <source>
        <dbReference type="ARBA" id="ARBA00001974"/>
    </source>
</evidence>
<dbReference type="GO" id="GO:0071949">
    <property type="term" value="F:FAD binding"/>
    <property type="evidence" value="ECO:0007669"/>
    <property type="project" value="InterPro"/>
</dbReference>
<evidence type="ECO:0000256" key="11">
    <source>
        <dbReference type="ARBA" id="ARBA00023157"/>
    </source>
</evidence>
<evidence type="ECO:0000256" key="3">
    <source>
        <dbReference type="ARBA" id="ARBA00005466"/>
    </source>
</evidence>
<evidence type="ECO:0000256" key="13">
    <source>
        <dbReference type="SAM" id="SignalP"/>
    </source>
</evidence>
<keyword evidence="16" id="KW-1185">Reference proteome</keyword>
<dbReference type="InterPro" id="IPR016166">
    <property type="entry name" value="FAD-bd_PCMH"/>
</dbReference>
<dbReference type="InterPro" id="IPR012951">
    <property type="entry name" value="BBE"/>
</dbReference>
<evidence type="ECO:0000256" key="4">
    <source>
        <dbReference type="ARBA" id="ARBA00022512"/>
    </source>
</evidence>
<feature type="domain" description="FAD-binding PCMH-type" evidence="14">
    <location>
        <begin position="75"/>
        <end position="249"/>
    </location>
</feature>
<feature type="signal peptide" evidence="13">
    <location>
        <begin position="1"/>
        <end position="25"/>
    </location>
</feature>
<evidence type="ECO:0000313" key="16">
    <source>
        <dbReference type="Proteomes" id="UP001054252"/>
    </source>
</evidence>
<dbReference type="FunFam" id="3.30.43.10:FF:000004">
    <property type="entry name" value="Berberine bridge enzyme-like 15"/>
    <property type="match status" value="1"/>
</dbReference>
<feature type="chain" id="PRO_5043327345" description="FAD-binding PCMH-type domain-containing protein" evidence="13">
    <location>
        <begin position="26"/>
        <end position="527"/>
    </location>
</feature>
<keyword evidence="7 13" id="KW-0732">Signal</keyword>
<keyword evidence="5" id="KW-0964">Secreted</keyword>
<evidence type="ECO:0000256" key="8">
    <source>
        <dbReference type="ARBA" id="ARBA00022741"/>
    </source>
</evidence>
<keyword evidence="10" id="KW-0560">Oxidoreductase</keyword>
<evidence type="ECO:0000256" key="5">
    <source>
        <dbReference type="ARBA" id="ARBA00022525"/>
    </source>
</evidence>
<keyword evidence="6" id="KW-0285">Flavoprotein</keyword>
<evidence type="ECO:0000313" key="15">
    <source>
        <dbReference type="EMBL" id="GKV03924.1"/>
    </source>
</evidence>
<dbReference type="InterPro" id="IPR006094">
    <property type="entry name" value="Oxid_FAD_bind_N"/>
</dbReference>
<keyword evidence="4" id="KW-0134">Cell wall</keyword>
<dbReference type="Pfam" id="PF01565">
    <property type="entry name" value="FAD_binding_4"/>
    <property type="match status" value="1"/>
</dbReference>
<dbReference type="AlphaFoldDB" id="A0AAV5J0K3"/>
<protein>
    <recommendedName>
        <fullName evidence="14">FAD-binding PCMH-type domain-containing protein</fullName>
    </recommendedName>
</protein>
<evidence type="ECO:0000259" key="14">
    <source>
        <dbReference type="PROSITE" id="PS51387"/>
    </source>
</evidence>
<dbReference type="PANTHER" id="PTHR32448">
    <property type="entry name" value="OS08G0158400 PROTEIN"/>
    <property type="match status" value="1"/>
</dbReference>
<comment type="cofactor">
    <cofactor evidence="1">
        <name>FAD</name>
        <dbReference type="ChEBI" id="CHEBI:57692"/>
    </cofactor>
</comment>
<dbReference type="SUPFAM" id="SSF56176">
    <property type="entry name" value="FAD-binding/transporter-associated domain-like"/>
    <property type="match status" value="1"/>
</dbReference>
<gene>
    <name evidence="15" type="ORF">SLEP1_g16157</name>
</gene>
<organism evidence="15 16">
    <name type="scientific">Rubroshorea leprosula</name>
    <dbReference type="NCBI Taxonomy" id="152421"/>
    <lineage>
        <taxon>Eukaryota</taxon>
        <taxon>Viridiplantae</taxon>
        <taxon>Streptophyta</taxon>
        <taxon>Embryophyta</taxon>
        <taxon>Tracheophyta</taxon>
        <taxon>Spermatophyta</taxon>
        <taxon>Magnoliopsida</taxon>
        <taxon>eudicotyledons</taxon>
        <taxon>Gunneridae</taxon>
        <taxon>Pentapetalae</taxon>
        <taxon>rosids</taxon>
        <taxon>malvids</taxon>
        <taxon>Malvales</taxon>
        <taxon>Dipterocarpaceae</taxon>
        <taxon>Rubroshorea</taxon>
    </lineage>
</organism>
<comment type="subcellular location">
    <subcellularLocation>
        <location evidence="2">Secreted</location>
        <location evidence="2">Cell wall</location>
    </subcellularLocation>
</comment>
<dbReference type="Gene3D" id="3.30.465.10">
    <property type="match status" value="1"/>
</dbReference>
<dbReference type="Pfam" id="PF08031">
    <property type="entry name" value="BBE"/>
    <property type="match status" value="1"/>
</dbReference>
<sequence>MEGGGSRTVISIISVFLAFLSCASSYPALQNFLQCLPINSNPSHPISGAIYIAGNSSFESVLRAYTRNLRFTTLETPKPLAIITALHESHVQATVICAKSHGLQIRIRSGGHDYEGLSYVSKVPFVILDMFNLRSIDIDIAKETAWVQAGATLGELYYKIATTSKVHAFPAGVCLTLGTGGHFSGGGYGAMMRKYGLSVDNIIDAQIVNVNGRVLNRASMGEDLFWAIRGGGGASFGVILSWKIKLVRIPPILTMFNVPITSTQGATDVVHRWQEVAPKLPGDLFIRATISSANGTITATFTGLFLGQTDALLQLTNQSFPELNLTQKDCKEMSWLNSTLLFYGYPEGTSYEVFYNRTLTQGPADFYKGKSDYVKKVIPKESLEHIWKLAIKAGITFMQWNPYGGRMSEIPESETPFPHRAGNLFKIQYGMTWGLENVTNDRIEASRELYSAMTPYVSSEPREAFLNYRDLDIGQRSDFSKKKDLKEGRIYGIKYFKGNFQRLTKVKAVVDPDNFFVNEQSIPPSLY</sequence>
<dbReference type="InterPro" id="IPR036318">
    <property type="entry name" value="FAD-bd_PCMH-like_sf"/>
</dbReference>
<dbReference type="Gene3D" id="3.30.43.10">
    <property type="entry name" value="Uridine Diphospho-n-acetylenolpyruvylglucosamine Reductase, domain 2"/>
    <property type="match status" value="1"/>
</dbReference>
<accession>A0AAV5J0K3</accession>
<name>A0AAV5J0K3_9ROSI</name>
<comment type="caution">
    <text evidence="15">The sequence shown here is derived from an EMBL/GenBank/DDBJ whole genome shotgun (WGS) entry which is preliminary data.</text>
</comment>
<dbReference type="Proteomes" id="UP001054252">
    <property type="component" value="Unassembled WGS sequence"/>
</dbReference>
<dbReference type="PROSITE" id="PS51387">
    <property type="entry name" value="FAD_PCMH"/>
    <property type="match status" value="1"/>
</dbReference>
<evidence type="ECO:0000256" key="6">
    <source>
        <dbReference type="ARBA" id="ARBA00022630"/>
    </source>
</evidence>
<keyword evidence="8" id="KW-0547">Nucleotide-binding</keyword>
<keyword evidence="12" id="KW-0325">Glycoprotein</keyword>
<keyword evidence="9" id="KW-0274">FAD</keyword>
<evidence type="ECO:0000256" key="7">
    <source>
        <dbReference type="ARBA" id="ARBA00022729"/>
    </source>
</evidence>
<keyword evidence="11" id="KW-1015">Disulfide bond</keyword>
<proteinExistence type="inferred from homology"/>
<dbReference type="EMBL" id="BPVZ01000021">
    <property type="protein sequence ID" value="GKV03924.1"/>
    <property type="molecule type" value="Genomic_DNA"/>
</dbReference>
<comment type="similarity">
    <text evidence="3">Belongs to the oxygen-dependent FAD-linked oxidoreductase family.</text>
</comment>
<dbReference type="GO" id="GO:0016491">
    <property type="term" value="F:oxidoreductase activity"/>
    <property type="evidence" value="ECO:0007669"/>
    <property type="project" value="UniProtKB-KW"/>
</dbReference>
<dbReference type="Gene3D" id="3.40.462.20">
    <property type="match status" value="1"/>
</dbReference>
<dbReference type="PROSITE" id="PS51257">
    <property type="entry name" value="PROKAR_LIPOPROTEIN"/>
    <property type="match status" value="1"/>
</dbReference>
<evidence type="ECO:0000256" key="12">
    <source>
        <dbReference type="ARBA" id="ARBA00023180"/>
    </source>
</evidence>
<dbReference type="InterPro" id="IPR016167">
    <property type="entry name" value="FAD-bd_PCMH_sub1"/>
</dbReference>
<evidence type="ECO:0000256" key="10">
    <source>
        <dbReference type="ARBA" id="ARBA00023002"/>
    </source>
</evidence>
<evidence type="ECO:0000256" key="9">
    <source>
        <dbReference type="ARBA" id="ARBA00022827"/>
    </source>
</evidence>